<feature type="domain" description="ResB-like" evidence="8">
    <location>
        <begin position="45"/>
        <end position="164"/>
    </location>
</feature>
<proteinExistence type="predicted"/>
<dbReference type="Pfam" id="PF05140">
    <property type="entry name" value="ResB"/>
    <property type="match status" value="1"/>
</dbReference>
<sequence length="795" mass="89714">MAVATVVEHCTSTPFANEHIYGAWWFTLLWALLAAGGITYIVKRHVRKWNIVLLHLSLLIILLGALLTHLTSFSGTIHLRQGEAVDSYREMVSMTESKSQPLPFVVRLDRFDVINHSGTTAASDYITHFSIADSKTVTHAQVSMNKIFVYHGIRFYQASYDTDNLGSILSVSSDRWGIPTTYTGYGLLFFSLLWLLIDPKGTFRRSIRQLSHLGDTVNKSKDNTSQARRSSVLTNTLLILLLSVPITSHAQTSVPRETADRFGKLLMEYNDRICPVETYALDFVQKIHGSRSYKDYTAEQVLLGWTFFSEDWSGEPFICIKSSEMRQQLGLEKYASVNAFFRNGEYILGQPAYDYAHGTNKDAFHKACADIDCKLQMMMTLRQGTPFTLYPYTFSHQRTLWFSPFERFPKEMPRQDADFIGRSFATLFVVARRGDFSTVNSTLDAIAEYQQHNGGNSLPSKSRLTAEKIYNRLPYTTILFILNLTLGMLTVVLLARHSHRNDDTKKHCNTKKQRGGSCQTTCHCITMSPALWLRNLLVLSLLALTAVLALRWEISGTIPLGNGYETTLVVAWMSQFFALVFVITKGTDRIHPLSGQTAISMGGADHLSHLHDEHHRCRSHINGLGLLMCAFGFLISGFFLLVSHISLMDPAIGPLMPVLNSPLLSIHVSFMMMSYAFLSITFFCGLAALIRPRTAEALQVISRVFLYPAIVTLGIGIFLGAIWANISWGSYWSWDPKETWALITFMLYAIALHTQSLPRLARSRAYHIYMVFCFLSILMTYFGVNYLLSGMHSYA</sequence>
<keyword evidence="10" id="KW-1185">Reference proteome</keyword>
<feature type="transmembrane region" description="Helical" evidence="6">
    <location>
        <begin position="738"/>
        <end position="754"/>
    </location>
</feature>
<dbReference type="AlphaFoldDB" id="A0A7K0KGT8"/>
<dbReference type="GO" id="GO:0017004">
    <property type="term" value="P:cytochrome complex assembly"/>
    <property type="evidence" value="ECO:0007669"/>
    <property type="project" value="UniProtKB-KW"/>
</dbReference>
<gene>
    <name evidence="9" type="ORF">FYJ73_10810</name>
</gene>
<evidence type="ECO:0000259" key="7">
    <source>
        <dbReference type="Pfam" id="PF01578"/>
    </source>
</evidence>
<name>A0A7K0KGT8_9BACT</name>
<accession>A0A7K0KGT8</accession>
<feature type="transmembrane region" description="Helical" evidence="6">
    <location>
        <begin position="704"/>
        <end position="726"/>
    </location>
</feature>
<keyword evidence="4 6" id="KW-1133">Transmembrane helix</keyword>
<dbReference type="Proteomes" id="UP000438914">
    <property type="component" value="Unassembled WGS sequence"/>
</dbReference>
<feature type="transmembrane region" description="Helical" evidence="6">
    <location>
        <begin position="624"/>
        <end position="646"/>
    </location>
</feature>
<dbReference type="PANTHER" id="PTHR30071:SF1">
    <property type="entry name" value="CYTOCHROME B_B6 PROTEIN-RELATED"/>
    <property type="match status" value="1"/>
</dbReference>
<feature type="transmembrane region" description="Helical" evidence="6">
    <location>
        <begin position="536"/>
        <end position="554"/>
    </location>
</feature>
<keyword evidence="2 6" id="KW-0812">Transmembrane</keyword>
<dbReference type="InterPro" id="IPR045062">
    <property type="entry name" value="Cyt_c_biogenesis_CcsA/CcmC"/>
</dbReference>
<dbReference type="GO" id="GO:0020037">
    <property type="term" value="F:heme binding"/>
    <property type="evidence" value="ECO:0007669"/>
    <property type="project" value="InterPro"/>
</dbReference>
<dbReference type="GO" id="GO:0005886">
    <property type="term" value="C:plasma membrane"/>
    <property type="evidence" value="ECO:0007669"/>
    <property type="project" value="TreeGrafter"/>
</dbReference>
<evidence type="ECO:0000313" key="10">
    <source>
        <dbReference type="Proteomes" id="UP000438914"/>
    </source>
</evidence>
<dbReference type="RefSeq" id="WP_154534732.1">
    <property type="nucleotide sequence ID" value="NZ_VUNG01000029.1"/>
</dbReference>
<comment type="caution">
    <text evidence="9">The sequence shown here is derived from an EMBL/GenBank/DDBJ whole genome shotgun (WGS) entry which is preliminary data.</text>
</comment>
<dbReference type="InterPro" id="IPR002541">
    <property type="entry name" value="Cyt_c_assembly"/>
</dbReference>
<evidence type="ECO:0000259" key="8">
    <source>
        <dbReference type="Pfam" id="PF05140"/>
    </source>
</evidence>
<evidence type="ECO:0000256" key="3">
    <source>
        <dbReference type="ARBA" id="ARBA00022748"/>
    </source>
</evidence>
<keyword evidence="5 6" id="KW-0472">Membrane</keyword>
<feature type="domain" description="Cytochrome c assembly protein" evidence="7">
    <location>
        <begin position="562"/>
        <end position="792"/>
    </location>
</feature>
<dbReference type="InterPro" id="IPR007816">
    <property type="entry name" value="ResB-like_domain"/>
</dbReference>
<organism evidence="9 10">
    <name type="scientific">Hallella mizrahii</name>
    <dbReference type="NCBI Taxonomy" id="2606637"/>
    <lineage>
        <taxon>Bacteria</taxon>
        <taxon>Pseudomonadati</taxon>
        <taxon>Bacteroidota</taxon>
        <taxon>Bacteroidia</taxon>
        <taxon>Bacteroidales</taxon>
        <taxon>Prevotellaceae</taxon>
        <taxon>Hallella</taxon>
    </lineage>
</organism>
<evidence type="ECO:0000256" key="5">
    <source>
        <dbReference type="ARBA" id="ARBA00023136"/>
    </source>
</evidence>
<evidence type="ECO:0000313" key="9">
    <source>
        <dbReference type="EMBL" id="MST85146.1"/>
    </source>
</evidence>
<feature type="transmembrane region" description="Helical" evidence="6">
    <location>
        <begin position="232"/>
        <end position="250"/>
    </location>
</feature>
<dbReference type="PANTHER" id="PTHR30071">
    <property type="entry name" value="HEME EXPORTER PROTEIN C"/>
    <property type="match status" value="1"/>
</dbReference>
<evidence type="ECO:0000256" key="4">
    <source>
        <dbReference type="ARBA" id="ARBA00022989"/>
    </source>
</evidence>
<comment type="subcellular location">
    <subcellularLocation>
        <location evidence="1">Membrane</location>
        <topology evidence="1">Multi-pass membrane protein</topology>
    </subcellularLocation>
</comment>
<dbReference type="Pfam" id="PF01578">
    <property type="entry name" value="Cytochrom_C_asm"/>
    <property type="match status" value="1"/>
</dbReference>
<keyword evidence="3" id="KW-0201">Cytochrome c-type biogenesis</keyword>
<reference evidence="9 10" key="1">
    <citation type="submission" date="2019-08" db="EMBL/GenBank/DDBJ databases">
        <title>In-depth cultivation of the pig gut microbiome towards novel bacterial diversity and tailored functional studies.</title>
        <authorList>
            <person name="Wylensek D."/>
            <person name="Hitch T.C.A."/>
            <person name="Clavel T."/>
        </authorList>
    </citation>
    <scope>NUCLEOTIDE SEQUENCE [LARGE SCALE GENOMIC DNA]</scope>
    <source>
        <strain evidence="9 10">LKV-178-WT-2A</strain>
    </source>
</reference>
<feature type="transmembrane region" description="Helical" evidence="6">
    <location>
        <begin position="473"/>
        <end position="495"/>
    </location>
</feature>
<dbReference type="EMBL" id="VUNG01000029">
    <property type="protein sequence ID" value="MST85146.1"/>
    <property type="molecule type" value="Genomic_DNA"/>
</dbReference>
<feature type="transmembrane region" description="Helical" evidence="6">
    <location>
        <begin position="666"/>
        <end position="692"/>
    </location>
</feature>
<evidence type="ECO:0000256" key="1">
    <source>
        <dbReference type="ARBA" id="ARBA00004141"/>
    </source>
</evidence>
<feature type="transmembrane region" description="Helical" evidence="6">
    <location>
        <begin position="23"/>
        <end position="42"/>
    </location>
</feature>
<evidence type="ECO:0000256" key="6">
    <source>
        <dbReference type="SAM" id="Phobius"/>
    </source>
</evidence>
<protein>
    <submittedName>
        <fullName evidence="9">Cytochrome C biogenesis protein</fullName>
    </submittedName>
</protein>
<feature type="transmembrane region" description="Helical" evidence="6">
    <location>
        <begin position="176"/>
        <end position="197"/>
    </location>
</feature>
<feature type="transmembrane region" description="Helical" evidence="6">
    <location>
        <begin position="49"/>
        <end position="70"/>
    </location>
</feature>
<feature type="transmembrane region" description="Helical" evidence="6">
    <location>
        <begin position="566"/>
        <end position="584"/>
    </location>
</feature>
<feature type="transmembrane region" description="Helical" evidence="6">
    <location>
        <begin position="766"/>
        <end position="788"/>
    </location>
</feature>
<evidence type="ECO:0000256" key="2">
    <source>
        <dbReference type="ARBA" id="ARBA00022692"/>
    </source>
</evidence>